<dbReference type="Pfam" id="PF15611">
    <property type="entry name" value="EH_Signature"/>
    <property type="match status" value="1"/>
</dbReference>
<comment type="caution">
    <text evidence="2">The sequence shown here is derived from an EMBL/GenBank/DDBJ whole genome shotgun (WGS) entry which is preliminary data.</text>
</comment>
<dbReference type="RefSeq" id="WP_212712202.1">
    <property type="nucleotide sequence ID" value="NZ_JBHSUB010000010.1"/>
</dbReference>
<sequence length="446" mass="51359">MSLALSELLLHPKKISAKAVVESSALKQSIRQVHLRWPDIDISSNDKDQQSVLQEILGYVVHWEWRNVSMSLVCEGARYLFSDRFVRLPLFEPLRQFYLKELESNRSTIFLSTMFKAYLESYQPGSEHTLALLRGLQQQQSYLPGRWQMLIGNIPEILEANHAHRLIADRMVPMLRPYQELSSQGLSSRSGTGLMSLVFRAYIDKIADKLTEPQWIEALFEWLKPEGKERLETGAEYALNALLSHWYYQQPDEHFATQLTEKLTALYGDPRTRTGGVWGRVDDKTRQVIIRWLTREDMSFFMDVVSSVESSHMWAPRRKFWMDLYKQGKINAAWVAFSSEAYSRAKEIKSAGGAISELNFGEQSATHSSRKNTSLLIMQIGHCTVVEGSHNYKVHFFKETAKNGPQLFLSQYDCEDIRCSADIYDAITHTPNSWQGKVLEILDYIA</sequence>
<dbReference type="EMBL" id="JBHSUB010000010">
    <property type="protein sequence ID" value="MFC6378612.1"/>
    <property type="molecule type" value="Genomic_DNA"/>
</dbReference>
<dbReference type="InterPro" id="IPR028943">
    <property type="entry name" value="ZorC_EH_Signature_dom"/>
</dbReference>
<evidence type="ECO:0000313" key="3">
    <source>
        <dbReference type="Proteomes" id="UP001596230"/>
    </source>
</evidence>
<evidence type="ECO:0000259" key="1">
    <source>
        <dbReference type="Pfam" id="PF15611"/>
    </source>
</evidence>
<dbReference type="Proteomes" id="UP001596230">
    <property type="component" value="Unassembled WGS sequence"/>
</dbReference>
<organism evidence="2 3">
    <name type="scientific">Tatumella terrea</name>
    <dbReference type="NCBI Taxonomy" id="419007"/>
    <lineage>
        <taxon>Bacteria</taxon>
        <taxon>Pseudomonadati</taxon>
        <taxon>Pseudomonadota</taxon>
        <taxon>Gammaproteobacteria</taxon>
        <taxon>Enterobacterales</taxon>
        <taxon>Erwiniaceae</taxon>
        <taxon>Tatumella</taxon>
    </lineage>
</organism>
<accession>A0ABW1W1B3</accession>
<feature type="domain" description="Zorya protein ZorC EH" evidence="1">
    <location>
        <begin position="97"/>
        <end position="421"/>
    </location>
</feature>
<keyword evidence="3" id="KW-1185">Reference proteome</keyword>
<gene>
    <name evidence="2" type="ORF">ACFP9W_11065</name>
</gene>
<protein>
    <submittedName>
        <fullName evidence="2">EH signature domain-containing protein</fullName>
    </submittedName>
</protein>
<name>A0ABW1W1B3_9GAMM</name>
<evidence type="ECO:0000313" key="2">
    <source>
        <dbReference type="EMBL" id="MFC6378612.1"/>
    </source>
</evidence>
<proteinExistence type="predicted"/>
<reference evidence="3" key="1">
    <citation type="journal article" date="2019" name="Int. J. Syst. Evol. Microbiol.">
        <title>The Global Catalogue of Microorganisms (GCM) 10K type strain sequencing project: providing services to taxonomists for standard genome sequencing and annotation.</title>
        <authorList>
            <consortium name="The Broad Institute Genomics Platform"/>
            <consortium name="The Broad Institute Genome Sequencing Center for Infectious Disease"/>
            <person name="Wu L."/>
            <person name="Ma J."/>
        </authorList>
    </citation>
    <scope>NUCLEOTIDE SEQUENCE [LARGE SCALE GENOMIC DNA]</scope>
    <source>
        <strain evidence="3">CGMCC 1.18518</strain>
    </source>
</reference>